<evidence type="ECO:0000256" key="1">
    <source>
        <dbReference type="ARBA" id="ARBA00022723"/>
    </source>
</evidence>
<reference evidence="5" key="2">
    <citation type="submission" date="2025-09" db="UniProtKB">
        <authorList>
            <consortium name="Ensembl"/>
        </authorList>
    </citation>
    <scope>IDENTIFICATION</scope>
</reference>
<evidence type="ECO:0000256" key="3">
    <source>
        <dbReference type="SAM" id="MobiDB-lite"/>
    </source>
</evidence>
<feature type="region of interest" description="Disordered" evidence="3">
    <location>
        <begin position="394"/>
        <end position="417"/>
    </location>
</feature>
<dbReference type="AlphaFoldDB" id="A0A2K6RY29"/>
<dbReference type="CDD" id="cd00051">
    <property type="entry name" value="EFh"/>
    <property type="match status" value="1"/>
</dbReference>
<protein>
    <submittedName>
        <fullName evidence="5">Spermatosis associated 21</fullName>
    </submittedName>
</protein>
<feature type="compositionally biased region" description="Low complexity" evidence="3">
    <location>
        <begin position="83"/>
        <end position="94"/>
    </location>
</feature>
<dbReference type="PROSITE" id="PS00018">
    <property type="entry name" value="EF_HAND_1"/>
    <property type="match status" value="1"/>
</dbReference>
<sequence length="417" mass="46301">EVRDIGERWEPDRAQQQPQDPVVAAGTQSLGNLRQGFIKCLLEVEEVEASHQRALKARSLTAQKTPRTMTRVPTSAPSLPQTPASAPASGSSWARLPAPGPVPAPVGAPASTSVPCPVLLGPSLDPSWRTELLHQSSERTLSYAKARQEPGEHSLQKLCQNWEERPEEHLTLRQEEAFRSYFEIFNGPGEVDAQSLKNILLLVGFSVTPAQVEDALMSADVNGDGHVDFKDFLAVMTDTRRFFCSVEQNTLTNMAPHNPHTLLFEILSQLVEMLALPEAALEEITNYYQKKLKAGTCKAQEMEAAIRRLRLRKKIPYNPQQEESSEVPERKVLSILGRLKQQNYAPNLQSPYGQVPCIPLCPRLDKKMVRRKPTTHHMLDECVPSGLDPDIHSPFFQTGSQGNRSLGKEALDLESGP</sequence>
<dbReference type="InterPro" id="IPR002048">
    <property type="entry name" value="EF_hand_dom"/>
</dbReference>
<reference evidence="5" key="1">
    <citation type="submission" date="2025-08" db="UniProtKB">
        <authorList>
            <consortium name="Ensembl"/>
        </authorList>
    </citation>
    <scope>IDENTIFICATION</scope>
</reference>
<evidence type="ECO:0000313" key="6">
    <source>
        <dbReference type="Proteomes" id="UP000233220"/>
    </source>
</evidence>
<feature type="compositionally biased region" description="Polar residues" evidence="3">
    <location>
        <begin position="395"/>
        <end position="404"/>
    </location>
</feature>
<name>A0A2K6RY29_SAIBB</name>
<feature type="region of interest" description="Disordered" evidence="3">
    <location>
        <begin position="54"/>
        <end position="96"/>
    </location>
</feature>
<feature type="compositionally biased region" description="Basic and acidic residues" evidence="3">
    <location>
        <begin position="1"/>
        <end position="13"/>
    </location>
</feature>
<dbReference type="Ensembl" id="ENSSBOT00000000126.1">
    <property type="protein sequence ID" value="ENSSBOP00000000043.1"/>
    <property type="gene ID" value="ENSSBOG00000000053.1"/>
</dbReference>
<evidence type="ECO:0000313" key="5">
    <source>
        <dbReference type="Ensembl" id="ENSSBOP00000000043.1"/>
    </source>
</evidence>
<dbReference type="GeneTree" id="ENSGT00940000162494"/>
<dbReference type="GO" id="GO:0005509">
    <property type="term" value="F:calcium ion binding"/>
    <property type="evidence" value="ECO:0007669"/>
    <property type="project" value="InterPro"/>
</dbReference>
<keyword evidence="2" id="KW-0106">Calcium</keyword>
<dbReference type="PANTHER" id="PTHR47500">
    <property type="entry name" value="EF-HAND CALCIUM-BINDING DOMAIN-CONTAINING PROTEIN"/>
    <property type="match status" value="1"/>
</dbReference>
<dbReference type="SUPFAM" id="SSF47473">
    <property type="entry name" value="EF-hand"/>
    <property type="match status" value="1"/>
</dbReference>
<dbReference type="PANTHER" id="PTHR47500:SF1">
    <property type="entry name" value="SPERMATOGENESIS-ASSOCIATED PROTEIN 21"/>
    <property type="match status" value="1"/>
</dbReference>
<evidence type="ECO:0000259" key="4">
    <source>
        <dbReference type="PROSITE" id="PS50222"/>
    </source>
</evidence>
<accession>A0A2K6RY29</accession>
<dbReference type="Proteomes" id="UP000233220">
    <property type="component" value="Unplaced"/>
</dbReference>
<gene>
    <name evidence="5" type="primary">SPATA21</name>
</gene>
<dbReference type="InterPro" id="IPR043520">
    <property type="entry name" value="SPT21"/>
</dbReference>
<feature type="domain" description="EF-hand" evidence="4">
    <location>
        <begin position="207"/>
        <end position="242"/>
    </location>
</feature>
<organism evidence="5 6">
    <name type="scientific">Saimiri boliviensis boliviensis</name>
    <name type="common">Bolivian squirrel monkey</name>
    <dbReference type="NCBI Taxonomy" id="39432"/>
    <lineage>
        <taxon>Eukaryota</taxon>
        <taxon>Metazoa</taxon>
        <taxon>Chordata</taxon>
        <taxon>Craniata</taxon>
        <taxon>Vertebrata</taxon>
        <taxon>Euteleostomi</taxon>
        <taxon>Mammalia</taxon>
        <taxon>Eutheria</taxon>
        <taxon>Euarchontoglires</taxon>
        <taxon>Primates</taxon>
        <taxon>Haplorrhini</taxon>
        <taxon>Platyrrhini</taxon>
        <taxon>Cebidae</taxon>
        <taxon>Saimiriinae</taxon>
        <taxon>Saimiri</taxon>
    </lineage>
</organism>
<proteinExistence type="predicted"/>
<keyword evidence="6" id="KW-1185">Reference proteome</keyword>
<keyword evidence="1" id="KW-0479">Metal-binding</keyword>
<dbReference type="Gene3D" id="1.10.238.10">
    <property type="entry name" value="EF-hand"/>
    <property type="match status" value="1"/>
</dbReference>
<evidence type="ECO:0000256" key="2">
    <source>
        <dbReference type="ARBA" id="ARBA00022837"/>
    </source>
</evidence>
<dbReference type="SMART" id="SM00054">
    <property type="entry name" value="EFh"/>
    <property type="match status" value="1"/>
</dbReference>
<feature type="compositionally biased region" description="Polar residues" evidence="3">
    <location>
        <begin position="60"/>
        <end position="82"/>
    </location>
</feature>
<dbReference type="InterPro" id="IPR018247">
    <property type="entry name" value="EF_Hand_1_Ca_BS"/>
</dbReference>
<dbReference type="InterPro" id="IPR011992">
    <property type="entry name" value="EF-hand-dom_pair"/>
</dbReference>
<dbReference type="PROSITE" id="PS50222">
    <property type="entry name" value="EF_HAND_2"/>
    <property type="match status" value="1"/>
</dbReference>
<feature type="region of interest" description="Disordered" evidence="3">
    <location>
        <begin position="1"/>
        <end position="22"/>
    </location>
</feature>